<dbReference type="AlphaFoldDB" id="A0AAP4D4Y5"/>
<dbReference type="InterPro" id="IPR051906">
    <property type="entry name" value="TolC-like"/>
</dbReference>
<dbReference type="Gene3D" id="1.20.1600.10">
    <property type="entry name" value="Outer membrane efflux proteins (OEP)"/>
    <property type="match status" value="1"/>
</dbReference>
<name>A0AAP4D4Y5_9PROT</name>
<protein>
    <submittedName>
        <fullName evidence="10">TolC family outer membrane protein</fullName>
    </submittedName>
</protein>
<dbReference type="GO" id="GO:0015288">
    <property type="term" value="F:porin activity"/>
    <property type="evidence" value="ECO:0007669"/>
    <property type="project" value="TreeGrafter"/>
</dbReference>
<keyword evidence="7" id="KW-0998">Cell outer membrane</keyword>
<evidence type="ECO:0000313" key="11">
    <source>
        <dbReference type="Proteomes" id="UP001301140"/>
    </source>
</evidence>
<dbReference type="EMBL" id="JARGEQ010000091">
    <property type="protein sequence ID" value="MDF1586628.1"/>
    <property type="molecule type" value="Genomic_DNA"/>
</dbReference>
<keyword evidence="5" id="KW-0812">Transmembrane</keyword>
<dbReference type="SUPFAM" id="SSF56954">
    <property type="entry name" value="Outer membrane efflux proteins (OEP)"/>
    <property type="match status" value="1"/>
</dbReference>
<dbReference type="GO" id="GO:0015562">
    <property type="term" value="F:efflux transmembrane transporter activity"/>
    <property type="evidence" value="ECO:0007669"/>
    <property type="project" value="InterPro"/>
</dbReference>
<evidence type="ECO:0000256" key="4">
    <source>
        <dbReference type="ARBA" id="ARBA00022452"/>
    </source>
</evidence>
<keyword evidence="6" id="KW-0472">Membrane</keyword>
<feature type="signal peptide" evidence="9">
    <location>
        <begin position="1"/>
        <end position="19"/>
    </location>
</feature>
<keyword evidence="9" id="KW-0732">Signal</keyword>
<comment type="similarity">
    <text evidence="2">Belongs to the outer membrane factor (OMF) (TC 1.B.17) family.</text>
</comment>
<evidence type="ECO:0000256" key="7">
    <source>
        <dbReference type="ARBA" id="ARBA00023237"/>
    </source>
</evidence>
<dbReference type="InterPro" id="IPR010130">
    <property type="entry name" value="T1SS_OMP_TolC"/>
</dbReference>
<dbReference type="PANTHER" id="PTHR30026:SF22">
    <property type="entry name" value="OUTER MEMBRANE EFFLUX PROTEIN"/>
    <property type="match status" value="1"/>
</dbReference>
<evidence type="ECO:0000313" key="10">
    <source>
        <dbReference type="EMBL" id="MDF1586628.1"/>
    </source>
</evidence>
<keyword evidence="11" id="KW-1185">Reference proteome</keyword>
<dbReference type="GO" id="GO:0009279">
    <property type="term" value="C:cell outer membrane"/>
    <property type="evidence" value="ECO:0007669"/>
    <property type="project" value="UniProtKB-SubCell"/>
</dbReference>
<feature type="chain" id="PRO_5042884396" evidence="9">
    <location>
        <begin position="20"/>
        <end position="459"/>
    </location>
</feature>
<evidence type="ECO:0000256" key="2">
    <source>
        <dbReference type="ARBA" id="ARBA00007613"/>
    </source>
</evidence>
<dbReference type="NCBIfam" id="TIGR01844">
    <property type="entry name" value="type_I_sec_TolC"/>
    <property type="match status" value="1"/>
</dbReference>
<keyword evidence="8" id="KW-0175">Coiled coil</keyword>
<evidence type="ECO:0000256" key="9">
    <source>
        <dbReference type="SAM" id="SignalP"/>
    </source>
</evidence>
<comment type="subcellular location">
    <subcellularLocation>
        <location evidence="1">Cell outer membrane</location>
    </subcellularLocation>
</comment>
<reference evidence="10 11" key="1">
    <citation type="submission" date="2023-03" db="EMBL/GenBank/DDBJ databases">
        <title>YIM 152171 draft genome.</title>
        <authorList>
            <person name="Yang Z."/>
        </authorList>
    </citation>
    <scope>NUCLEOTIDE SEQUENCE [LARGE SCALE GENOMIC DNA]</scope>
    <source>
        <strain evidence="10 11">YIM 152171</strain>
    </source>
</reference>
<evidence type="ECO:0000256" key="1">
    <source>
        <dbReference type="ARBA" id="ARBA00004442"/>
    </source>
</evidence>
<dbReference type="GO" id="GO:1990281">
    <property type="term" value="C:efflux pump complex"/>
    <property type="evidence" value="ECO:0007669"/>
    <property type="project" value="TreeGrafter"/>
</dbReference>
<evidence type="ECO:0000256" key="3">
    <source>
        <dbReference type="ARBA" id="ARBA00022448"/>
    </source>
</evidence>
<dbReference type="RefSeq" id="WP_327789043.1">
    <property type="nucleotide sequence ID" value="NZ_JARGEQ010000091.1"/>
</dbReference>
<accession>A0AAP4D4Y5</accession>
<evidence type="ECO:0000256" key="8">
    <source>
        <dbReference type="SAM" id="Coils"/>
    </source>
</evidence>
<keyword evidence="3" id="KW-0813">Transport</keyword>
<sequence length="459" mass="48859">MLWRCLVLPVLLAVLPLAAADAARLEEALALAYAASPELEAARARLRAVDENVPRARAGWFPTFDASSSAGFASRSGLDGAETFGTSRHAVTLRQQLYSGGETRALVRRAESAVLAERARLAQVEQEVLLEVVAAFTAVLRDQALLELAVSNEARLRQQLEATGERFRLGQVTRTDVAQAETRHARASADATRAKGALTVSQADYEKAVGTPPERLVPVAMPMGLVASETEARATAESHPAVLAAQYGLDQAEDETAVARAALKPRLSLTGQAGYVDDPASGTGGLQQDMSVAAVLTVPLYQGGGDHARVRQSRQSAAQRGHELDAAVRAAGRDAVAAWRSLASLQARMDALETQARSAELAVEGVRQEALAGLRSVIDVLDAEQELVEARAALVEAGREEMLAAFALLAATGRLSAQTLELPVALYDPGDHYRAVRNRWFGTGEPEYDAETAQDEDGR</sequence>
<proteinExistence type="inferred from homology"/>
<gene>
    <name evidence="10" type="ORF">PZ740_09560</name>
</gene>
<dbReference type="Proteomes" id="UP001301140">
    <property type="component" value="Unassembled WGS sequence"/>
</dbReference>
<dbReference type="InterPro" id="IPR003423">
    <property type="entry name" value="OMP_efflux"/>
</dbReference>
<organism evidence="10 11">
    <name type="scientific">Marinimicrococcus flavescens</name>
    <dbReference type="NCBI Taxonomy" id="3031815"/>
    <lineage>
        <taxon>Bacteria</taxon>
        <taxon>Pseudomonadati</taxon>
        <taxon>Pseudomonadota</taxon>
        <taxon>Alphaproteobacteria</taxon>
        <taxon>Geminicoccales</taxon>
        <taxon>Geminicoccaceae</taxon>
        <taxon>Marinimicrococcus</taxon>
    </lineage>
</organism>
<evidence type="ECO:0000256" key="5">
    <source>
        <dbReference type="ARBA" id="ARBA00022692"/>
    </source>
</evidence>
<evidence type="ECO:0000256" key="6">
    <source>
        <dbReference type="ARBA" id="ARBA00023136"/>
    </source>
</evidence>
<comment type="caution">
    <text evidence="10">The sequence shown here is derived from an EMBL/GenBank/DDBJ whole genome shotgun (WGS) entry which is preliminary data.</text>
</comment>
<feature type="coiled-coil region" evidence="8">
    <location>
        <begin position="342"/>
        <end position="400"/>
    </location>
</feature>
<keyword evidence="4" id="KW-1134">Transmembrane beta strand</keyword>
<dbReference type="PANTHER" id="PTHR30026">
    <property type="entry name" value="OUTER MEMBRANE PROTEIN TOLC"/>
    <property type="match status" value="1"/>
</dbReference>
<dbReference type="Pfam" id="PF02321">
    <property type="entry name" value="OEP"/>
    <property type="match status" value="2"/>
</dbReference>